<sequence>MKFTTAITSAIAATSASAMAIQARQVPNNTFLLMTKSDDTCFDGLYIEAYHTGAGLADAVLAGKEGGASFFFNGTRVDSTVYGYNGGSNLGIAGLQLGNAIYEYNSWAATTVDNGQGTTGYTYNETYGLAGDPYYEFAGWMACYWAHNGAPQLFNLAYPPGSFNKPDTCGYVNLFKA</sequence>
<organism evidence="2 3">
    <name type="scientific">Saccharata proteae CBS 121410</name>
    <dbReference type="NCBI Taxonomy" id="1314787"/>
    <lineage>
        <taxon>Eukaryota</taxon>
        <taxon>Fungi</taxon>
        <taxon>Dikarya</taxon>
        <taxon>Ascomycota</taxon>
        <taxon>Pezizomycotina</taxon>
        <taxon>Dothideomycetes</taxon>
        <taxon>Dothideomycetes incertae sedis</taxon>
        <taxon>Botryosphaeriales</taxon>
        <taxon>Saccharataceae</taxon>
        <taxon>Saccharata</taxon>
    </lineage>
</organism>
<dbReference type="InterPro" id="IPR057229">
    <property type="entry name" value="DUF7907"/>
</dbReference>
<evidence type="ECO:0000313" key="2">
    <source>
        <dbReference type="EMBL" id="KAF2086247.1"/>
    </source>
</evidence>
<reference evidence="2" key="1">
    <citation type="journal article" date="2020" name="Stud. Mycol.">
        <title>101 Dothideomycetes genomes: a test case for predicting lifestyles and emergence of pathogens.</title>
        <authorList>
            <person name="Haridas S."/>
            <person name="Albert R."/>
            <person name="Binder M."/>
            <person name="Bloem J."/>
            <person name="Labutti K."/>
            <person name="Salamov A."/>
            <person name="Andreopoulos B."/>
            <person name="Baker S."/>
            <person name="Barry K."/>
            <person name="Bills G."/>
            <person name="Bluhm B."/>
            <person name="Cannon C."/>
            <person name="Castanera R."/>
            <person name="Culley D."/>
            <person name="Daum C."/>
            <person name="Ezra D."/>
            <person name="Gonzalez J."/>
            <person name="Henrissat B."/>
            <person name="Kuo A."/>
            <person name="Liang C."/>
            <person name="Lipzen A."/>
            <person name="Lutzoni F."/>
            <person name="Magnuson J."/>
            <person name="Mondo S."/>
            <person name="Nolan M."/>
            <person name="Ohm R."/>
            <person name="Pangilinan J."/>
            <person name="Park H.-J."/>
            <person name="Ramirez L."/>
            <person name="Alfaro M."/>
            <person name="Sun H."/>
            <person name="Tritt A."/>
            <person name="Yoshinaga Y."/>
            <person name="Zwiers L.-H."/>
            <person name="Turgeon B."/>
            <person name="Goodwin S."/>
            <person name="Spatafora J."/>
            <person name="Crous P."/>
            <person name="Grigoriev I."/>
        </authorList>
    </citation>
    <scope>NUCLEOTIDE SEQUENCE</scope>
    <source>
        <strain evidence="2">CBS 121410</strain>
    </source>
</reference>
<protein>
    <recommendedName>
        <fullName evidence="1">DUF7907 domain-containing protein</fullName>
    </recommendedName>
</protein>
<gene>
    <name evidence="2" type="ORF">K490DRAFT_66795</name>
</gene>
<proteinExistence type="predicted"/>
<dbReference type="Pfam" id="PF25484">
    <property type="entry name" value="DUF7907"/>
    <property type="match status" value="1"/>
</dbReference>
<dbReference type="OrthoDB" id="3518533at2759"/>
<evidence type="ECO:0000259" key="1">
    <source>
        <dbReference type="Pfam" id="PF25484"/>
    </source>
</evidence>
<dbReference type="EMBL" id="ML978725">
    <property type="protein sequence ID" value="KAF2086247.1"/>
    <property type="molecule type" value="Genomic_DNA"/>
</dbReference>
<comment type="caution">
    <text evidence="2">The sequence shown here is derived from an EMBL/GenBank/DDBJ whole genome shotgun (WGS) entry which is preliminary data.</text>
</comment>
<feature type="domain" description="DUF7907" evidence="1">
    <location>
        <begin position="30"/>
        <end position="175"/>
    </location>
</feature>
<dbReference type="AlphaFoldDB" id="A0A9P4HTH8"/>
<keyword evidence="3" id="KW-1185">Reference proteome</keyword>
<name>A0A9P4HTH8_9PEZI</name>
<accession>A0A9P4HTH8</accession>
<evidence type="ECO:0000313" key="3">
    <source>
        <dbReference type="Proteomes" id="UP000799776"/>
    </source>
</evidence>
<dbReference type="Proteomes" id="UP000799776">
    <property type="component" value="Unassembled WGS sequence"/>
</dbReference>